<reference evidence="1" key="1">
    <citation type="submission" date="2020-01" db="EMBL/GenBank/DDBJ databases">
        <authorList>
            <person name="Rat A."/>
        </authorList>
    </citation>
    <scope>NUCLEOTIDE SEQUENCE</scope>
    <source>
        <strain evidence="1">LMG 31231</strain>
    </source>
</reference>
<dbReference type="Proteomes" id="UP001138751">
    <property type="component" value="Unassembled WGS sequence"/>
</dbReference>
<reference evidence="1" key="2">
    <citation type="journal article" date="2021" name="Syst. Appl. Microbiol.">
        <title>Roseomonas hellenica sp. nov., isolated from roots of wild-growing Alkanna tinctoria.</title>
        <authorList>
            <person name="Rat A."/>
            <person name="Naranjo H.D."/>
            <person name="Lebbe L."/>
            <person name="Cnockaert M."/>
            <person name="Krigas N."/>
            <person name="Grigoriadou K."/>
            <person name="Maloupa E."/>
            <person name="Willems A."/>
        </authorList>
    </citation>
    <scope>NUCLEOTIDE SEQUENCE</scope>
    <source>
        <strain evidence="1">LMG 31231</strain>
    </source>
</reference>
<evidence type="ECO:0000313" key="2">
    <source>
        <dbReference type="Proteomes" id="UP001138751"/>
    </source>
</evidence>
<keyword evidence="2" id="KW-1185">Reference proteome</keyword>
<dbReference type="AlphaFoldDB" id="A0A9X9WX74"/>
<protein>
    <submittedName>
        <fullName evidence="1">Uncharacterized protein</fullName>
    </submittedName>
</protein>
<dbReference type="RefSeq" id="WP_211862128.1">
    <property type="nucleotide sequence ID" value="NZ_JAAEDM010000025.1"/>
</dbReference>
<name>A0A9X9WX74_9PROT</name>
<dbReference type="EMBL" id="JAAEDM010000025">
    <property type="protein sequence ID" value="MBR0671753.1"/>
    <property type="molecule type" value="Genomic_DNA"/>
</dbReference>
<gene>
    <name evidence="1" type="ORF">GXW76_11285</name>
</gene>
<proteinExistence type="predicted"/>
<accession>A0A9X9WX74</accession>
<organism evidence="1 2">
    <name type="scientific">Neoroseomonas soli</name>
    <dbReference type="NCBI Taxonomy" id="1081025"/>
    <lineage>
        <taxon>Bacteria</taxon>
        <taxon>Pseudomonadati</taxon>
        <taxon>Pseudomonadota</taxon>
        <taxon>Alphaproteobacteria</taxon>
        <taxon>Acetobacterales</taxon>
        <taxon>Acetobacteraceae</taxon>
        <taxon>Neoroseomonas</taxon>
    </lineage>
</organism>
<comment type="caution">
    <text evidence="1">The sequence shown here is derived from an EMBL/GenBank/DDBJ whole genome shotgun (WGS) entry which is preliminary data.</text>
</comment>
<sequence length="55" mass="5422">MSDAPDLSVVIVSHGHEAMLPGCVASLAAALAGQRAGMTRAREPVVAARATGGPP</sequence>
<evidence type="ECO:0000313" key="1">
    <source>
        <dbReference type="EMBL" id="MBR0671753.1"/>
    </source>
</evidence>